<evidence type="ECO:0000256" key="1">
    <source>
        <dbReference type="SAM" id="MobiDB-lite"/>
    </source>
</evidence>
<feature type="compositionally biased region" description="Polar residues" evidence="1">
    <location>
        <begin position="257"/>
        <end position="269"/>
    </location>
</feature>
<protein>
    <submittedName>
        <fullName evidence="2">Uncharacterized protein</fullName>
    </submittedName>
</protein>
<reference evidence="2 3" key="1">
    <citation type="submission" date="2013-08" db="EMBL/GenBank/DDBJ databases">
        <title>The genome sequence of Knoellia aerolata.</title>
        <authorList>
            <person name="Zhu W."/>
            <person name="Wang G."/>
        </authorList>
    </citation>
    <scope>NUCLEOTIDE SEQUENCE [LARGE SCALE GENOMIC DNA]</scope>
    <source>
        <strain evidence="2 3">DSM 18566</strain>
    </source>
</reference>
<dbReference type="Gene3D" id="3.40.50.300">
    <property type="entry name" value="P-loop containing nucleotide triphosphate hydrolases"/>
    <property type="match status" value="1"/>
</dbReference>
<dbReference type="eggNOG" id="COG0433">
    <property type="taxonomic scope" value="Bacteria"/>
</dbReference>
<evidence type="ECO:0000313" key="2">
    <source>
        <dbReference type="EMBL" id="KGN40952.1"/>
    </source>
</evidence>
<sequence>MTEDWVIDAFGARWSLDTRALPRPERDRLHVLWGRCRVPGAAAGDEGVLPFPVSTSDPYAVSRAVTLASLRRRRGSALLLHAVGLSERERAVALVGASGAGKSTAAMVLGRHFGYLSDETVAVEADGRVTPYPKPVSVVTDPATPWEKHELSPDELGLREVTGTAHLHGLVVLERDPAHEAPELVELPLVDALLATIAQSSSLPLLERPLHRLAGLASASGGPYVLRYREIGDCVELVRGLLDGTTERQRGRPRAPWTSTPGTPCTSPVPNSPIPPLRTDTPVPNSPIPPLRTDTPVMRAPWVDAVHGEGGTLVLVGDTQVRLGPVGEVVWRLADRRVTVSEATAAVVRALGAHPEADRLVAEGVDAMIGSGVLQPG</sequence>
<dbReference type="OrthoDB" id="4793383at2"/>
<comment type="caution">
    <text evidence="2">The sequence shown here is derived from an EMBL/GenBank/DDBJ whole genome shotgun (WGS) entry which is preliminary data.</text>
</comment>
<proteinExistence type="predicted"/>
<dbReference type="AlphaFoldDB" id="A0A0A0JY13"/>
<feature type="region of interest" description="Disordered" evidence="1">
    <location>
        <begin position="246"/>
        <end position="286"/>
    </location>
</feature>
<organism evidence="2 3">
    <name type="scientific">Knoellia aerolata DSM 18566</name>
    <dbReference type="NCBI Taxonomy" id="1385519"/>
    <lineage>
        <taxon>Bacteria</taxon>
        <taxon>Bacillati</taxon>
        <taxon>Actinomycetota</taxon>
        <taxon>Actinomycetes</taxon>
        <taxon>Micrococcales</taxon>
        <taxon>Intrasporangiaceae</taxon>
        <taxon>Knoellia</taxon>
    </lineage>
</organism>
<dbReference type="RefSeq" id="WP_052112869.1">
    <property type="nucleotide sequence ID" value="NZ_AVPL01000027.1"/>
</dbReference>
<dbReference type="STRING" id="1385519.N801_10195"/>
<gene>
    <name evidence="2" type="ORF">N801_10195</name>
</gene>
<keyword evidence="3" id="KW-1185">Reference proteome</keyword>
<name>A0A0A0JY13_9MICO</name>
<dbReference type="SUPFAM" id="SSF53795">
    <property type="entry name" value="PEP carboxykinase-like"/>
    <property type="match status" value="1"/>
</dbReference>
<dbReference type="InterPro" id="IPR027417">
    <property type="entry name" value="P-loop_NTPase"/>
</dbReference>
<accession>A0A0A0JY13</accession>
<evidence type="ECO:0000313" key="3">
    <source>
        <dbReference type="Proteomes" id="UP000030013"/>
    </source>
</evidence>
<dbReference type="EMBL" id="AVPL01000027">
    <property type="protein sequence ID" value="KGN40952.1"/>
    <property type="molecule type" value="Genomic_DNA"/>
</dbReference>
<dbReference type="Proteomes" id="UP000030013">
    <property type="component" value="Unassembled WGS sequence"/>
</dbReference>